<dbReference type="InterPro" id="IPR036388">
    <property type="entry name" value="WH-like_DNA-bd_sf"/>
</dbReference>
<accession>A0ABN1IGG2</accession>
<dbReference type="InterPro" id="IPR036390">
    <property type="entry name" value="WH_DNA-bd_sf"/>
</dbReference>
<keyword evidence="1 6" id="KW-0436">Ligase</keyword>
<keyword evidence="9" id="KW-1185">Reference proteome</keyword>
<evidence type="ECO:0000256" key="3">
    <source>
        <dbReference type="ARBA" id="ARBA00022840"/>
    </source>
</evidence>
<comment type="function">
    <text evidence="6">Acts both as a biotin--[acetyl-CoA-carboxylase] ligase and a biotin-operon repressor. In the presence of ATP, BirA activates biotin to form the BirA-biotinyl-5'-adenylate (BirA-bio-5'-AMP or holoBirA) complex. HoloBirA can either transfer the biotinyl moiety to the biotin carboxyl carrier protein (BCCP) subunit of acetyl-CoA carboxylase, or bind to the biotin operator site and inhibit transcription of the operon.</text>
</comment>
<dbReference type="GO" id="GO:0016874">
    <property type="term" value="F:ligase activity"/>
    <property type="evidence" value="ECO:0007669"/>
    <property type="project" value="UniProtKB-KW"/>
</dbReference>
<keyword evidence="4 6" id="KW-0092">Biotin</keyword>
<comment type="caution">
    <text evidence="8">The sequence shown here is derived from an EMBL/GenBank/DDBJ whole genome shotgun (WGS) entry which is preliminary data.</text>
</comment>
<dbReference type="EMBL" id="BAAAEU010000006">
    <property type="protein sequence ID" value="GAA0712797.1"/>
    <property type="molecule type" value="Genomic_DNA"/>
</dbReference>
<feature type="binding site" evidence="6">
    <location>
        <position position="230"/>
    </location>
    <ligand>
        <name>biotin</name>
        <dbReference type="ChEBI" id="CHEBI:57586"/>
    </ligand>
</feature>
<sequence>MRGTTLRPAGRGYTSAITRIQTVAVLDRQALNRTTTAPATTARAAGLTLPVLLAELAAGAPVSGSEFAARFGVTRAAVWKRVERLRELGLAVSAQPGGGYRLDTPVDLLDAARIETAVAARTRLGNLAVHWQIDSTSSELLRRVGSDPRDRLACLAEIQTRGRGRRGRAWRMPLAGGIALSLLKRFDGGMASLAGLSLVVGIACVEALTELGIGEVGLKWPNDLIARGAKLGGILVELGGDALGPCHAVIGIGINVRLDARAGAAIDQPWIDLATLAADAPPQRNRIAAHLLDRLVDVLDRFADSGFAAFADRYARYDLLQGRRVRVLRADGVREGIARSVDTRGALRVVFADGEHAVDSGDVTIREGA</sequence>
<dbReference type="Gene3D" id="2.30.30.100">
    <property type="match status" value="1"/>
</dbReference>
<keyword evidence="3 6" id="KW-0067">ATP-binding</keyword>
<dbReference type="InterPro" id="IPR004143">
    <property type="entry name" value="BPL_LPL_catalytic"/>
</dbReference>
<dbReference type="RefSeq" id="WP_379988657.1">
    <property type="nucleotide sequence ID" value="NZ_JBHSMO010000003.1"/>
</dbReference>
<keyword evidence="6" id="KW-0238">DNA-binding</keyword>
<evidence type="ECO:0000256" key="6">
    <source>
        <dbReference type="HAMAP-Rule" id="MF_00978"/>
    </source>
</evidence>
<dbReference type="Proteomes" id="UP001501523">
    <property type="component" value="Unassembled WGS sequence"/>
</dbReference>
<dbReference type="SUPFAM" id="SSF50037">
    <property type="entry name" value="C-terminal domain of transcriptional repressors"/>
    <property type="match status" value="1"/>
</dbReference>
<evidence type="ECO:0000259" key="7">
    <source>
        <dbReference type="PROSITE" id="PS51733"/>
    </source>
</evidence>
<comment type="catalytic activity">
    <reaction evidence="5 6">
        <text>biotin + L-lysyl-[protein] + ATP = N(6)-biotinyl-L-lysyl-[protein] + AMP + diphosphate + H(+)</text>
        <dbReference type="Rhea" id="RHEA:11756"/>
        <dbReference type="Rhea" id="RHEA-COMP:9752"/>
        <dbReference type="Rhea" id="RHEA-COMP:10505"/>
        <dbReference type="ChEBI" id="CHEBI:15378"/>
        <dbReference type="ChEBI" id="CHEBI:29969"/>
        <dbReference type="ChEBI" id="CHEBI:30616"/>
        <dbReference type="ChEBI" id="CHEBI:33019"/>
        <dbReference type="ChEBI" id="CHEBI:57586"/>
        <dbReference type="ChEBI" id="CHEBI:83144"/>
        <dbReference type="ChEBI" id="CHEBI:456215"/>
        <dbReference type="EC" id="6.3.4.15"/>
    </reaction>
</comment>
<dbReference type="InterPro" id="IPR004408">
    <property type="entry name" value="Biotin_CoA_COase_ligase"/>
</dbReference>
<dbReference type="HAMAP" id="MF_00978">
    <property type="entry name" value="Bifunct_BirA"/>
    <property type="match status" value="1"/>
</dbReference>
<dbReference type="CDD" id="cd16442">
    <property type="entry name" value="BPL"/>
    <property type="match status" value="1"/>
</dbReference>
<dbReference type="EC" id="6.3.4.15" evidence="6"/>
<comment type="caution">
    <text evidence="6">Lacks conserved residue(s) required for the propagation of feature annotation.</text>
</comment>
<evidence type="ECO:0000256" key="5">
    <source>
        <dbReference type="ARBA" id="ARBA00047846"/>
    </source>
</evidence>
<dbReference type="PANTHER" id="PTHR12835:SF5">
    <property type="entry name" value="BIOTIN--PROTEIN LIGASE"/>
    <property type="match status" value="1"/>
</dbReference>
<evidence type="ECO:0000256" key="1">
    <source>
        <dbReference type="ARBA" id="ARBA00022598"/>
    </source>
</evidence>
<feature type="binding site" evidence="6">
    <location>
        <position position="159"/>
    </location>
    <ligand>
        <name>biotin</name>
        <dbReference type="ChEBI" id="CHEBI:57586"/>
    </ligand>
</feature>
<dbReference type="InterPro" id="IPR030855">
    <property type="entry name" value="Bifunct_BirA"/>
</dbReference>
<feature type="DNA-binding region" description="H-T-H motif" evidence="6">
    <location>
        <begin position="64"/>
        <end position="83"/>
    </location>
</feature>
<evidence type="ECO:0000256" key="4">
    <source>
        <dbReference type="ARBA" id="ARBA00023267"/>
    </source>
</evidence>
<dbReference type="Gene3D" id="3.30.930.10">
    <property type="entry name" value="Bira Bifunctional Protein, Domain 2"/>
    <property type="match status" value="1"/>
</dbReference>
<feature type="domain" description="BPL/LPL catalytic" evidence="7">
    <location>
        <begin position="122"/>
        <end position="303"/>
    </location>
</feature>
<gene>
    <name evidence="6 8" type="primary">birA</name>
    <name evidence="8" type="ORF">GCM10009105_15740</name>
</gene>
<name>A0ABN1IGG2_9GAMM</name>
<evidence type="ECO:0000256" key="2">
    <source>
        <dbReference type="ARBA" id="ARBA00022741"/>
    </source>
</evidence>
<keyword evidence="2 6" id="KW-0547">Nucleotide-binding</keyword>
<organism evidence="8 9">
    <name type="scientific">Dokdonella soli</name>
    <dbReference type="NCBI Taxonomy" id="529810"/>
    <lineage>
        <taxon>Bacteria</taxon>
        <taxon>Pseudomonadati</taxon>
        <taxon>Pseudomonadota</taxon>
        <taxon>Gammaproteobacteria</taxon>
        <taxon>Lysobacterales</taxon>
        <taxon>Rhodanobacteraceae</taxon>
        <taxon>Dokdonella</taxon>
    </lineage>
</organism>
<dbReference type="Pfam" id="PF03099">
    <property type="entry name" value="BPL_LplA_LipB"/>
    <property type="match status" value="1"/>
</dbReference>
<dbReference type="Pfam" id="PF08279">
    <property type="entry name" value="HTH_11"/>
    <property type="match status" value="1"/>
</dbReference>
<evidence type="ECO:0000313" key="9">
    <source>
        <dbReference type="Proteomes" id="UP001501523"/>
    </source>
</evidence>
<protein>
    <recommendedName>
        <fullName evidence="6">Bifunctional ligase/repressor BirA</fullName>
    </recommendedName>
    <alternativeName>
        <fullName evidence="6">Biotin operon repressor</fullName>
    </alternativeName>
    <alternativeName>
        <fullName evidence="6">Biotin--[acetyl-CoA-carboxylase] ligase</fullName>
        <ecNumber evidence="6">6.3.4.15</ecNumber>
    </alternativeName>
    <alternativeName>
        <fullName evidence="6">Biotin--protein ligase</fullName>
    </alternativeName>
    <alternativeName>
        <fullName evidence="6">Biotin-[acetyl-CoA carboxylase] synthetase</fullName>
    </alternativeName>
</protein>
<dbReference type="InterPro" id="IPR003142">
    <property type="entry name" value="BPL_C"/>
</dbReference>
<dbReference type="Pfam" id="PF02237">
    <property type="entry name" value="BPL_C"/>
    <property type="match status" value="1"/>
</dbReference>
<dbReference type="Gene3D" id="1.10.10.10">
    <property type="entry name" value="Winged helix-like DNA-binding domain superfamily/Winged helix DNA-binding domain"/>
    <property type="match status" value="1"/>
</dbReference>
<dbReference type="InterPro" id="IPR013196">
    <property type="entry name" value="HTH_11"/>
</dbReference>
<reference evidence="8 9" key="1">
    <citation type="journal article" date="2019" name="Int. J. Syst. Evol. Microbiol.">
        <title>The Global Catalogue of Microorganisms (GCM) 10K type strain sequencing project: providing services to taxonomists for standard genome sequencing and annotation.</title>
        <authorList>
            <consortium name="The Broad Institute Genomics Platform"/>
            <consortium name="The Broad Institute Genome Sequencing Center for Infectious Disease"/>
            <person name="Wu L."/>
            <person name="Ma J."/>
        </authorList>
    </citation>
    <scope>NUCLEOTIDE SEQUENCE [LARGE SCALE GENOMIC DNA]</scope>
    <source>
        <strain evidence="8 9">JCM 15421</strain>
    </source>
</reference>
<comment type="similarity">
    <text evidence="6">Belongs to the biotin--protein ligase family.</text>
</comment>
<dbReference type="PANTHER" id="PTHR12835">
    <property type="entry name" value="BIOTIN PROTEIN LIGASE"/>
    <property type="match status" value="1"/>
</dbReference>
<dbReference type="SUPFAM" id="SSF55681">
    <property type="entry name" value="Class II aaRS and biotin synthetases"/>
    <property type="match status" value="1"/>
</dbReference>
<keyword evidence="6" id="KW-0805">Transcription regulation</keyword>
<evidence type="ECO:0000313" key="8">
    <source>
        <dbReference type="EMBL" id="GAA0712797.1"/>
    </source>
</evidence>
<keyword evidence="6" id="KW-0678">Repressor</keyword>
<keyword evidence="6" id="KW-0804">Transcription</keyword>
<feature type="binding site" evidence="6">
    <location>
        <begin position="163"/>
        <end position="165"/>
    </location>
    <ligand>
        <name>biotin</name>
        <dbReference type="ChEBI" id="CHEBI:57586"/>
    </ligand>
</feature>
<dbReference type="InterPro" id="IPR045864">
    <property type="entry name" value="aa-tRNA-synth_II/BPL/LPL"/>
</dbReference>
<dbReference type="NCBIfam" id="TIGR00121">
    <property type="entry name" value="birA_ligase"/>
    <property type="match status" value="1"/>
</dbReference>
<dbReference type="PROSITE" id="PS51733">
    <property type="entry name" value="BPL_LPL_CATALYTIC"/>
    <property type="match status" value="1"/>
</dbReference>
<dbReference type="InterPro" id="IPR008988">
    <property type="entry name" value="Transcriptional_repressor_C"/>
</dbReference>
<proteinExistence type="inferred from homology"/>
<dbReference type="SUPFAM" id="SSF46785">
    <property type="entry name" value="Winged helix' DNA-binding domain"/>
    <property type="match status" value="1"/>
</dbReference>